<dbReference type="EMBL" id="CP014841">
    <property type="protein sequence ID" value="AND69567.1"/>
    <property type="molecule type" value="Genomic_DNA"/>
</dbReference>
<dbReference type="STRING" id="445710.ATSB10_21130"/>
<accession>A0A160N212</accession>
<keyword evidence="2" id="KW-0560">Oxidoreductase</keyword>
<dbReference type="PANTHER" id="PTHR43477">
    <property type="entry name" value="DIHYDROANTICAPSIN 7-DEHYDROGENASE"/>
    <property type="match status" value="1"/>
</dbReference>
<dbReference type="CDD" id="cd05233">
    <property type="entry name" value="SDR_c"/>
    <property type="match status" value="1"/>
</dbReference>
<dbReference type="FunFam" id="3.40.50.720:FF:000084">
    <property type="entry name" value="Short-chain dehydrogenase reductase"/>
    <property type="match status" value="1"/>
</dbReference>
<dbReference type="PATRIC" id="fig|445710.3.peg.2111"/>
<reference evidence="4 5" key="1">
    <citation type="submission" date="2016-02" db="EMBL/GenBank/DDBJ databases">
        <title>Complete genome sequencing and analysis of ATSB10, Dyella thiooxydans isolated from rhizosphere soil of sunflower (Helianthus annuus L.).</title>
        <authorList>
            <person name="Lee Y."/>
            <person name="Hwangbo K."/>
            <person name="Chung H."/>
            <person name="Yoo J."/>
            <person name="Kim K.Y."/>
            <person name="Sa T.M."/>
            <person name="Um Y."/>
            <person name="Madhaiyan M."/>
        </authorList>
    </citation>
    <scope>NUCLEOTIDE SEQUENCE [LARGE SCALE GENOMIC DNA]</scope>
    <source>
        <strain evidence="4 5">ATSB10</strain>
    </source>
</reference>
<dbReference type="Gene3D" id="3.40.50.720">
    <property type="entry name" value="NAD(P)-binding Rossmann-like Domain"/>
    <property type="match status" value="1"/>
</dbReference>
<dbReference type="InterPro" id="IPR057326">
    <property type="entry name" value="KR_dom"/>
</dbReference>
<dbReference type="InterPro" id="IPR051122">
    <property type="entry name" value="SDR_DHRS6-like"/>
</dbReference>
<evidence type="ECO:0000313" key="5">
    <source>
        <dbReference type="Proteomes" id="UP000077255"/>
    </source>
</evidence>
<proteinExistence type="inferred from homology"/>
<dbReference type="InterPro" id="IPR002347">
    <property type="entry name" value="SDR_fam"/>
</dbReference>
<dbReference type="AlphaFoldDB" id="A0A160N212"/>
<evidence type="ECO:0000256" key="2">
    <source>
        <dbReference type="ARBA" id="ARBA00023002"/>
    </source>
</evidence>
<comment type="similarity">
    <text evidence="1">Belongs to the short-chain dehydrogenases/reductases (SDR) family.</text>
</comment>
<dbReference type="KEGG" id="dtx:ATSB10_21130"/>
<dbReference type="GO" id="GO:0016491">
    <property type="term" value="F:oxidoreductase activity"/>
    <property type="evidence" value="ECO:0007669"/>
    <property type="project" value="UniProtKB-KW"/>
</dbReference>
<dbReference type="PRINTS" id="PR00081">
    <property type="entry name" value="GDHRDH"/>
</dbReference>
<dbReference type="Proteomes" id="UP000077255">
    <property type="component" value="Chromosome"/>
</dbReference>
<dbReference type="SMART" id="SM00822">
    <property type="entry name" value="PKS_KR"/>
    <property type="match status" value="1"/>
</dbReference>
<dbReference type="PRINTS" id="PR00080">
    <property type="entry name" value="SDRFAMILY"/>
</dbReference>
<evidence type="ECO:0000256" key="1">
    <source>
        <dbReference type="ARBA" id="ARBA00006484"/>
    </source>
</evidence>
<name>A0A160N212_9GAMM</name>
<keyword evidence="5" id="KW-1185">Reference proteome</keyword>
<evidence type="ECO:0000259" key="3">
    <source>
        <dbReference type="SMART" id="SM00822"/>
    </source>
</evidence>
<evidence type="ECO:0000313" key="4">
    <source>
        <dbReference type="EMBL" id="AND69567.1"/>
    </source>
</evidence>
<dbReference type="InterPro" id="IPR020904">
    <property type="entry name" value="Sc_DH/Rdtase_CS"/>
</dbReference>
<dbReference type="PROSITE" id="PS00061">
    <property type="entry name" value="ADH_SHORT"/>
    <property type="match status" value="1"/>
</dbReference>
<organism evidence="4 5">
    <name type="scientific">Dyella thiooxydans</name>
    <dbReference type="NCBI Taxonomy" id="445710"/>
    <lineage>
        <taxon>Bacteria</taxon>
        <taxon>Pseudomonadati</taxon>
        <taxon>Pseudomonadota</taxon>
        <taxon>Gammaproteobacteria</taxon>
        <taxon>Lysobacterales</taxon>
        <taxon>Rhodanobacteraceae</taxon>
        <taxon>Dyella</taxon>
    </lineage>
</organism>
<dbReference type="Pfam" id="PF13561">
    <property type="entry name" value="adh_short_C2"/>
    <property type="match status" value="1"/>
</dbReference>
<sequence length="244" mass="25810">MFEGKTLLITGATSGIGFATTRRLLAEGARVVAVGRNPQRLAELVQHGGDAVLPLAFDLTDFARYREVLAPVPALDGLVHSAGIVENNPLRFFSLETHQRIVAINQTAPLALVAELARGNKLNAGSAIVLLSSILGPEVGIKGTASYAGTKAALTAFARVMALELAHKDIRVNCVAPGMVQTELVDDLHQLSEEALQADRARYPLGKRYATAHEVAAAIRFLLSSDAAFMTGQTLVVDGGFTAQ</sequence>
<dbReference type="SUPFAM" id="SSF51735">
    <property type="entry name" value="NAD(P)-binding Rossmann-fold domains"/>
    <property type="match status" value="1"/>
</dbReference>
<gene>
    <name evidence="4" type="ORF">ATSB10_21130</name>
</gene>
<dbReference type="PANTHER" id="PTHR43477:SF1">
    <property type="entry name" value="DIHYDROANTICAPSIN 7-DEHYDROGENASE"/>
    <property type="match status" value="1"/>
</dbReference>
<feature type="domain" description="Ketoreductase" evidence="3">
    <location>
        <begin position="5"/>
        <end position="178"/>
    </location>
</feature>
<dbReference type="InterPro" id="IPR036291">
    <property type="entry name" value="NAD(P)-bd_dom_sf"/>
</dbReference>
<protein>
    <recommendedName>
        <fullName evidence="3">Ketoreductase domain-containing protein</fullName>
    </recommendedName>
</protein>